<dbReference type="OrthoDB" id="2305901at2759"/>
<name>A0A6A6T133_9PLEO</name>
<evidence type="ECO:0000313" key="1">
    <source>
        <dbReference type="EMBL" id="KAF2652548.1"/>
    </source>
</evidence>
<evidence type="ECO:0000313" key="2">
    <source>
        <dbReference type="Proteomes" id="UP000799324"/>
    </source>
</evidence>
<dbReference type="AlphaFoldDB" id="A0A6A6T133"/>
<dbReference type="EMBL" id="MU004399">
    <property type="protein sequence ID" value="KAF2652548.1"/>
    <property type="molecule type" value="Genomic_DNA"/>
</dbReference>
<gene>
    <name evidence="1" type="ORF">K491DRAFT_681268</name>
</gene>
<sequence length="635" mass="70830">MGTPAIGTNRHVVRLILHHLSAIKYKDRRQRGPDEPVELLEFRPTLVPSILVNRLWADEGSSVLWRRYPHLPALRDMDPERRQYYASKVQQLFTMGPPSRQPESLDFLDGLQWPRLKSLELEIDFIRHGHKFLSMLSPGLEHIELSGLQSCSSAYFAEVVLPSLLTPCQSIKSLRFGAALFSEDEAVHVSVLYDHLDSLSAIETFGVKGSGFVGNDDLFLRLSQYHGLLELEIDLDPGVLMLAHLDTNNPLRSPLSLPFPSLKRLSIMCYPEVTLALPTHLGSLEDLEVDICRVPDRFVEPTDFHVVDDLLSRLSHCGRLHVLKVGIGPIALDFPSSSSLPFLSGQALSGLARSCERLRDIHIFAAEPSAIDGSDLRSEDFEAFCKSLPALVRLNLKIHPGTATSLEQTALQSLGDHCAELEVLRLKIPIQLPSLSVPSNVPQVLVSTPTTPAMEHDSLRDLATNAHYSFDGFDPDPSHSAPFPALFPRLTHLAISRPENPLVSLEAEDIAPELEEALVRSWAHPLLIHFPRLEILEAWGDWMGQDNECLKYFLPMEEVLASTWEFLSGAEQDLWDGDEEEDVNWNGYESVDDWDAASYLNEYPAGEHAHRTLPPLAPTEQLSTMSLHGESSNAA</sequence>
<protein>
    <submittedName>
        <fullName evidence="1">Uncharacterized protein</fullName>
    </submittedName>
</protein>
<accession>A0A6A6T133</accession>
<reference evidence="1" key="1">
    <citation type="journal article" date="2020" name="Stud. Mycol.">
        <title>101 Dothideomycetes genomes: a test case for predicting lifestyles and emergence of pathogens.</title>
        <authorList>
            <person name="Haridas S."/>
            <person name="Albert R."/>
            <person name="Binder M."/>
            <person name="Bloem J."/>
            <person name="Labutti K."/>
            <person name="Salamov A."/>
            <person name="Andreopoulos B."/>
            <person name="Baker S."/>
            <person name="Barry K."/>
            <person name="Bills G."/>
            <person name="Bluhm B."/>
            <person name="Cannon C."/>
            <person name="Castanera R."/>
            <person name="Culley D."/>
            <person name="Daum C."/>
            <person name="Ezra D."/>
            <person name="Gonzalez J."/>
            <person name="Henrissat B."/>
            <person name="Kuo A."/>
            <person name="Liang C."/>
            <person name="Lipzen A."/>
            <person name="Lutzoni F."/>
            <person name="Magnuson J."/>
            <person name="Mondo S."/>
            <person name="Nolan M."/>
            <person name="Ohm R."/>
            <person name="Pangilinan J."/>
            <person name="Park H.-J."/>
            <person name="Ramirez L."/>
            <person name="Alfaro M."/>
            <person name="Sun H."/>
            <person name="Tritt A."/>
            <person name="Yoshinaga Y."/>
            <person name="Zwiers L.-H."/>
            <person name="Turgeon B."/>
            <person name="Goodwin S."/>
            <person name="Spatafora J."/>
            <person name="Crous P."/>
            <person name="Grigoriev I."/>
        </authorList>
    </citation>
    <scope>NUCLEOTIDE SEQUENCE</scope>
    <source>
        <strain evidence="1">CBS 122681</strain>
    </source>
</reference>
<dbReference type="InterPro" id="IPR032675">
    <property type="entry name" value="LRR_dom_sf"/>
</dbReference>
<dbReference type="Gene3D" id="3.80.10.10">
    <property type="entry name" value="Ribonuclease Inhibitor"/>
    <property type="match status" value="1"/>
</dbReference>
<proteinExistence type="predicted"/>
<organism evidence="1 2">
    <name type="scientific">Lophiostoma macrostomum CBS 122681</name>
    <dbReference type="NCBI Taxonomy" id="1314788"/>
    <lineage>
        <taxon>Eukaryota</taxon>
        <taxon>Fungi</taxon>
        <taxon>Dikarya</taxon>
        <taxon>Ascomycota</taxon>
        <taxon>Pezizomycotina</taxon>
        <taxon>Dothideomycetes</taxon>
        <taxon>Pleosporomycetidae</taxon>
        <taxon>Pleosporales</taxon>
        <taxon>Lophiostomataceae</taxon>
        <taxon>Lophiostoma</taxon>
    </lineage>
</organism>
<dbReference type="SUPFAM" id="SSF52047">
    <property type="entry name" value="RNI-like"/>
    <property type="match status" value="1"/>
</dbReference>
<dbReference type="Proteomes" id="UP000799324">
    <property type="component" value="Unassembled WGS sequence"/>
</dbReference>
<keyword evidence="2" id="KW-1185">Reference proteome</keyword>